<sequence>MSNQAEWMTALLTQTSASPPGLTTWNGSDPTKRFDVYRSNVTVSLIDALADSYPVVQALVGEVFFRAMAAEFIRHYPPTSPVLVWYGEAYPDFIANFPPVAGLPYLADVALLEWLRVESWHAADAKPLSQEALISLLSDEAMLARICFTLDPALRVVHSIYPVVSIWSVHQGQDPVEGMRRVDLTCSQSALLVRPQLGVEIMHIEHNAAMFIERLNSGASFADAVTASGPFDIPETLSLLIRSHALVSASPMEHSL</sequence>
<dbReference type="Proteomes" id="UP000675653">
    <property type="component" value="Unassembled WGS sequence"/>
</dbReference>
<evidence type="ECO:0000313" key="2">
    <source>
        <dbReference type="EMBL" id="MBR7629992.1"/>
    </source>
</evidence>
<name>A0ABS5GS93_9GAMM</name>
<protein>
    <submittedName>
        <fullName evidence="2">DNA-binding domain-containing protein</fullName>
    </submittedName>
</protein>
<comment type="caution">
    <text evidence="2">The sequence shown here is derived from an EMBL/GenBank/DDBJ whole genome shotgun (WGS) entry which is preliminary data.</text>
</comment>
<dbReference type="Pfam" id="PF09836">
    <property type="entry name" value="DUF2063"/>
    <property type="match status" value="1"/>
</dbReference>
<dbReference type="EMBL" id="JAGRZL010000039">
    <property type="protein sequence ID" value="MBR7629992.1"/>
    <property type="molecule type" value="Genomic_DNA"/>
</dbReference>
<organism evidence="2 3">
    <name type="scientific">Aeromonas popoffii</name>
    <dbReference type="NCBI Taxonomy" id="70856"/>
    <lineage>
        <taxon>Bacteria</taxon>
        <taxon>Pseudomonadati</taxon>
        <taxon>Pseudomonadota</taxon>
        <taxon>Gammaproteobacteria</taxon>
        <taxon>Aeromonadales</taxon>
        <taxon>Aeromonadaceae</taxon>
        <taxon>Aeromonas</taxon>
    </lineage>
</organism>
<accession>A0ABS5GS93</accession>
<feature type="domain" description="Putative DNA-binding" evidence="1">
    <location>
        <begin position="8"/>
        <end position="94"/>
    </location>
</feature>
<keyword evidence="3" id="KW-1185">Reference proteome</keyword>
<dbReference type="RefSeq" id="WP_212513885.1">
    <property type="nucleotide sequence ID" value="NZ_CAWQDX010000062.1"/>
</dbReference>
<evidence type="ECO:0000259" key="1">
    <source>
        <dbReference type="Pfam" id="PF09836"/>
    </source>
</evidence>
<proteinExistence type="predicted"/>
<dbReference type="Gene3D" id="1.10.150.690">
    <property type="entry name" value="DUF2063"/>
    <property type="match status" value="1"/>
</dbReference>
<gene>
    <name evidence="2" type="ORF">KAT72_13440</name>
</gene>
<evidence type="ECO:0000313" key="3">
    <source>
        <dbReference type="Proteomes" id="UP000675653"/>
    </source>
</evidence>
<dbReference type="GO" id="GO:0003677">
    <property type="term" value="F:DNA binding"/>
    <property type="evidence" value="ECO:0007669"/>
    <property type="project" value="UniProtKB-KW"/>
</dbReference>
<dbReference type="InterPro" id="IPR018640">
    <property type="entry name" value="DUF2063"/>
</dbReference>
<keyword evidence="2" id="KW-0238">DNA-binding</keyword>
<reference evidence="2 3" key="1">
    <citation type="submission" date="2021-04" db="EMBL/GenBank/DDBJ databases">
        <title>Draft Genome of Aeromonas popoffii ID682, isolated from a natural water source in Idaho.</title>
        <authorList>
            <person name="Testerman T."/>
            <person name="Graf J."/>
        </authorList>
    </citation>
    <scope>NUCLEOTIDE SEQUENCE [LARGE SCALE GENOMIC DNA]</scope>
    <source>
        <strain evidence="2 3">ID682</strain>
    </source>
</reference>
<dbReference type="InterPro" id="IPR044922">
    <property type="entry name" value="DUF2063_N_sf"/>
</dbReference>